<feature type="non-terminal residue" evidence="7">
    <location>
        <position position="1"/>
    </location>
</feature>
<dbReference type="PROSITE" id="PS01173">
    <property type="entry name" value="LIPASE_GDXG_HIS"/>
    <property type="match status" value="1"/>
</dbReference>
<dbReference type="InterPro" id="IPR002018">
    <property type="entry name" value="CarbesteraseB"/>
</dbReference>
<dbReference type="PANTHER" id="PTHR44590:SF3">
    <property type="entry name" value="CARBOXYLESTERASE TYPE B DOMAIN-CONTAINING PROTEIN"/>
    <property type="match status" value="1"/>
</dbReference>
<accession>A0AAV5SIA1</accession>
<evidence type="ECO:0000256" key="5">
    <source>
        <dbReference type="RuleBase" id="RU361235"/>
    </source>
</evidence>
<dbReference type="EC" id="3.1.1.-" evidence="5"/>
<evidence type="ECO:0000259" key="6">
    <source>
        <dbReference type="Pfam" id="PF00135"/>
    </source>
</evidence>
<keyword evidence="3" id="KW-0719">Serine esterase</keyword>
<proteinExistence type="inferred from homology"/>
<dbReference type="EMBL" id="BTSX01000002">
    <property type="protein sequence ID" value="GMS83096.1"/>
    <property type="molecule type" value="Genomic_DNA"/>
</dbReference>
<evidence type="ECO:0000313" key="8">
    <source>
        <dbReference type="Proteomes" id="UP001432027"/>
    </source>
</evidence>
<dbReference type="Proteomes" id="UP001432027">
    <property type="component" value="Unassembled WGS sequence"/>
</dbReference>
<dbReference type="SUPFAM" id="SSF53474">
    <property type="entry name" value="alpha/beta-Hydrolases"/>
    <property type="match status" value="1"/>
</dbReference>
<name>A0AAV5SIA1_9BILA</name>
<keyword evidence="8" id="KW-1185">Reference proteome</keyword>
<comment type="similarity">
    <text evidence="1 5">Belongs to the type-B carboxylesterase/lipase family.</text>
</comment>
<dbReference type="InterPro" id="IPR019826">
    <property type="entry name" value="Carboxylesterase_B_AS"/>
</dbReference>
<dbReference type="InterPro" id="IPR029058">
    <property type="entry name" value="AB_hydrolase_fold"/>
</dbReference>
<reference evidence="7" key="1">
    <citation type="submission" date="2023-10" db="EMBL/GenBank/DDBJ databases">
        <title>Genome assembly of Pristionchus species.</title>
        <authorList>
            <person name="Yoshida K."/>
            <person name="Sommer R.J."/>
        </authorList>
    </citation>
    <scope>NUCLEOTIDE SEQUENCE</scope>
    <source>
        <strain evidence="7">RS0144</strain>
    </source>
</reference>
<dbReference type="InterPro" id="IPR002168">
    <property type="entry name" value="Lipase_GDXG_HIS_AS"/>
</dbReference>
<dbReference type="PROSITE" id="PS00941">
    <property type="entry name" value="CARBOXYLESTERASE_B_2"/>
    <property type="match status" value="1"/>
</dbReference>
<evidence type="ECO:0000256" key="1">
    <source>
        <dbReference type="ARBA" id="ARBA00005964"/>
    </source>
</evidence>
<evidence type="ECO:0000313" key="7">
    <source>
        <dbReference type="EMBL" id="GMS83096.1"/>
    </source>
</evidence>
<comment type="similarity">
    <text evidence="2">Belongs to the 'GDXG' lipolytic enzyme family.</text>
</comment>
<feature type="domain" description="Carboxylesterase type B" evidence="6">
    <location>
        <begin position="11"/>
        <end position="373"/>
    </location>
</feature>
<dbReference type="Pfam" id="PF00135">
    <property type="entry name" value="COesterase"/>
    <property type="match status" value="1"/>
</dbReference>
<gene>
    <name evidence="7" type="ORF">PENTCL1PPCAC_5271</name>
</gene>
<comment type="caution">
    <text evidence="7">The sequence shown here is derived from an EMBL/GenBank/DDBJ whole genome shotgun (WGS) entry which is preliminary data.</text>
</comment>
<dbReference type="PANTHER" id="PTHR44590">
    <property type="entry name" value="CARBOXYLIC ESTER HYDROLASE-RELATED"/>
    <property type="match status" value="1"/>
</dbReference>
<feature type="non-terminal residue" evidence="7">
    <location>
        <position position="383"/>
    </location>
</feature>
<evidence type="ECO:0000256" key="2">
    <source>
        <dbReference type="ARBA" id="ARBA00010515"/>
    </source>
</evidence>
<dbReference type="Gene3D" id="3.40.50.1820">
    <property type="entry name" value="alpha/beta hydrolase"/>
    <property type="match status" value="1"/>
</dbReference>
<organism evidence="7 8">
    <name type="scientific">Pristionchus entomophagus</name>
    <dbReference type="NCBI Taxonomy" id="358040"/>
    <lineage>
        <taxon>Eukaryota</taxon>
        <taxon>Metazoa</taxon>
        <taxon>Ecdysozoa</taxon>
        <taxon>Nematoda</taxon>
        <taxon>Chromadorea</taxon>
        <taxon>Rhabditida</taxon>
        <taxon>Rhabditina</taxon>
        <taxon>Diplogasteromorpha</taxon>
        <taxon>Diplogasteroidea</taxon>
        <taxon>Neodiplogasteridae</taxon>
        <taxon>Pristionchus</taxon>
    </lineage>
</organism>
<protein>
    <recommendedName>
        <fullName evidence="5">Carboxylic ester hydrolase</fullName>
        <ecNumber evidence="5">3.1.1.-</ecNumber>
    </recommendedName>
</protein>
<dbReference type="AlphaFoldDB" id="A0AAV5SIA1"/>
<evidence type="ECO:0000256" key="3">
    <source>
        <dbReference type="ARBA" id="ARBA00022487"/>
    </source>
</evidence>
<dbReference type="GO" id="GO:0052689">
    <property type="term" value="F:carboxylic ester hydrolase activity"/>
    <property type="evidence" value="ECO:0007669"/>
    <property type="project" value="UniProtKB-KW"/>
</dbReference>
<keyword evidence="4 5" id="KW-0378">Hydrolase</keyword>
<dbReference type="InterPro" id="IPR019819">
    <property type="entry name" value="Carboxylesterase_B_CS"/>
</dbReference>
<dbReference type="PROSITE" id="PS00122">
    <property type="entry name" value="CARBOXYLESTERASE_B_1"/>
    <property type="match status" value="1"/>
</dbReference>
<evidence type="ECO:0000256" key="4">
    <source>
        <dbReference type="ARBA" id="ARBA00022801"/>
    </source>
</evidence>
<sequence>QMTSTVSYPDSRIITTTYGKIQGRRLIHEGENQVDAFQGIPFARPPVGALRFKVRFYLKPESPEPWKGVKETKKFAARCVVGSYKGWLLDAVDVETSEDCLYLNVFAPCWKAPEGGFPVMVFIHGGAFEVGDPMSFGDVNICENIVTRDVLFITIHYRIGYLGFMTTGDAACPGNNGLWDQVAALKWINENAEAFGGNKNNITLVGQSAGAVSIDMLHISPHSTNLFHKRLQQAGSTNCRWAVNQKMPAHCRKKAASLGVTEYGSSEEMLEKLRALPAEHFGIQPMNRQKAPDVDFETVTLNDGDFFPESFDELRKKATPKPMMTGVTKEEGLLCFMGKKPTTEEDLKENITVAIHDAKDKKKLYDELKSFYFPDGVPEDKDV</sequence>